<gene>
    <name evidence="1" type="ORF">GH807_05095</name>
</gene>
<name>A0ABR6WIY8_9FIRM</name>
<sequence length="425" mass="43813">MGRAKLNGQSGGAKINGIIDSYILQTGENVSVGDFVEFLKSISAGSRSALNSSSTNGGTCAVAINSQQVLVVYKDDASYGVAQVLTIVGATIIAGAKYVFNSYASTNQVTVTLLTSNTAIVAYDGGGYGGARTLAINGSAITVGPENVFRASCNCSYISLVVLTSTSLVAIFRNDGAGCMGSAYVLTISGTTITYAGGVNFSGVQASYISAVALSPTSIFVVFKDDNNNRMRSIVLTINGSTITPGTILNTMLPSPAYFSVVALSSTKVLIVFVDNGGYVKAFIQNISGTTITSCGAVSFGGVANSYTKAILVSATSVLVLYCNNTLSLGTSMILKIAGNNILLGDPIIFNSDGYAIQNISVGLLPSTLICPIMYVTCNATYYAYSQVLLLAKTAKKSANIMSINGVTKTKGSAGETIKAYTLAD</sequence>
<organism evidence="1 2">
    <name type="scientific">Acetobacterium tundrae</name>
    <dbReference type="NCBI Taxonomy" id="132932"/>
    <lineage>
        <taxon>Bacteria</taxon>
        <taxon>Bacillati</taxon>
        <taxon>Bacillota</taxon>
        <taxon>Clostridia</taxon>
        <taxon>Eubacteriales</taxon>
        <taxon>Eubacteriaceae</taxon>
        <taxon>Acetobacterium</taxon>
    </lineage>
</organism>
<comment type="caution">
    <text evidence="1">The sequence shown here is derived from an EMBL/GenBank/DDBJ whole genome shotgun (WGS) entry which is preliminary data.</text>
</comment>
<proteinExistence type="predicted"/>
<dbReference type="Proteomes" id="UP000653358">
    <property type="component" value="Unassembled WGS sequence"/>
</dbReference>
<evidence type="ECO:0000313" key="2">
    <source>
        <dbReference type="Proteomes" id="UP000653358"/>
    </source>
</evidence>
<dbReference type="EMBL" id="WJBB01000004">
    <property type="protein sequence ID" value="MBC3796426.1"/>
    <property type="molecule type" value="Genomic_DNA"/>
</dbReference>
<reference evidence="1 2" key="1">
    <citation type="journal article" date="2020" name="mSystems">
        <title>Defining Genomic and Predicted Metabolic Features of the Acetobacterium Genus.</title>
        <authorList>
            <person name="Ross D.E."/>
            <person name="Marshall C.W."/>
            <person name="Gulliver D."/>
            <person name="May H.D."/>
            <person name="Norman R.S."/>
        </authorList>
    </citation>
    <scope>NUCLEOTIDE SEQUENCE [LARGE SCALE GENOMIC DNA]</scope>
    <source>
        <strain evidence="1 2">DSM 9173</strain>
    </source>
</reference>
<accession>A0ABR6WIY8</accession>
<keyword evidence="2" id="KW-1185">Reference proteome</keyword>
<protein>
    <submittedName>
        <fullName evidence="1">Uncharacterized protein</fullName>
    </submittedName>
</protein>
<evidence type="ECO:0000313" key="1">
    <source>
        <dbReference type="EMBL" id="MBC3796426.1"/>
    </source>
</evidence>
<dbReference type="RefSeq" id="WP_148606256.1">
    <property type="nucleotide sequence ID" value="NZ_RXYB01000034.1"/>
</dbReference>
<dbReference type="SUPFAM" id="SSF89372">
    <property type="entry name" value="Fucose-specific lectin"/>
    <property type="match status" value="1"/>
</dbReference>